<proteinExistence type="predicted"/>
<reference evidence="1" key="1">
    <citation type="submission" date="2020-11" db="EMBL/GenBank/DDBJ databases">
        <authorList>
            <person name="Tran Van P."/>
        </authorList>
    </citation>
    <scope>NUCLEOTIDE SEQUENCE</scope>
</reference>
<dbReference type="OrthoDB" id="2386367at2759"/>
<dbReference type="PANTHER" id="PTHR32046:SF11">
    <property type="entry name" value="IMMUNE-ASSOCIATED NUCLEOTIDE-BINDING PROTEIN 10-LIKE"/>
    <property type="match status" value="1"/>
</dbReference>
<evidence type="ECO:0000313" key="2">
    <source>
        <dbReference type="Proteomes" id="UP000759131"/>
    </source>
</evidence>
<name>A0A7R9PV34_9ACAR</name>
<gene>
    <name evidence="1" type="ORF">OSB1V03_LOCUS1497</name>
</gene>
<dbReference type="AlphaFoldDB" id="A0A7R9PV34"/>
<dbReference type="PANTHER" id="PTHR32046">
    <property type="entry name" value="G DOMAIN-CONTAINING PROTEIN"/>
    <property type="match status" value="1"/>
</dbReference>
<dbReference type="PROSITE" id="PS00675">
    <property type="entry name" value="SIGMA54_INTERACT_1"/>
    <property type="match status" value="1"/>
</dbReference>
<dbReference type="Gene3D" id="3.40.50.300">
    <property type="entry name" value="P-loop containing nucleotide triphosphate hydrolases"/>
    <property type="match status" value="1"/>
</dbReference>
<dbReference type="SUPFAM" id="SSF52540">
    <property type="entry name" value="P-loop containing nucleoside triphosphate hydrolases"/>
    <property type="match status" value="2"/>
</dbReference>
<protein>
    <recommendedName>
        <fullName evidence="3">G domain-containing protein</fullName>
    </recommendedName>
</protein>
<sequence>MKLFLQLINSSRELFDRKSMCFAFVYVIRDILRDVGQRLRSNCILFGGTEATRYRKDSESKQYVGCQHLADFPGFDLKYSLMPDRNPRACSECSAKNVYSHVIWLQKRVANSRRIDYIERNIIIFKLVTLRFSCSRFSRIITVFITILVTQCYINLFPCGWISQVTIVDDYMAENNPPTPKPRGFKNIVNATMVESNIITTASKSVDVIRKMFDKPSISHVTLNKSPPVQKSGTEIFNKPDLGISDLTLEESAPVQKSYTKITDKTDLGTSHVTFDKTQPVKKSDTKIVDKPPDVHKTTPKEKKELTILLLGETGVGKSTFINAIVNYLSFESLDAANGQPICIIPVSFTLTDPDTYKQVKVTLGDNDLNENSADPTKSATQYPKCYKFKNDNIVLNIIDTPGIADTAGVDRDNTNMQNILDFIKLFTHLNKSAANNIIFLYTNARSTHYLPGDSSPALMSVLNKVKNRPPKVDITYNKETTYCFDNESFRYLVALVSPNNIQFDTRYKSSYVESWRRSVEECQRLFSYITQLTPHKVMDTLSLNNAKQIIQLLTKPMADITKNIADNINECERYMTEVNEYNESIENLQQKLYIPSVEIKTIPLDRPKTVCVEANNSDRYPGEPITLSRATLSKHCLECGHSYKKHLHVWYKTVTKLNEVTDQAVDSRLRATQSAAEAKERQILLLDQRIAELSAESETIVYSMAMFLCFLAANALTPLNDAFGNYVKHMIANESFDSSGADSPTPTADRLERVLEKYNTDKEFIKLAVKTTRGSKGLVITVEEIDESIRKLCKLKHKGKEINNMIDDLCRAKVENAIHNHVVYNAPTNTDLPT</sequence>
<evidence type="ECO:0008006" key="3">
    <source>
        <dbReference type="Google" id="ProtNLM"/>
    </source>
</evidence>
<dbReference type="InterPro" id="IPR027417">
    <property type="entry name" value="P-loop_NTPase"/>
</dbReference>
<dbReference type="Proteomes" id="UP000759131">
    <property type="component" value="Unassembled WGS sequence"/>
</dbReference>
<dbReference type="InterPro" id="IPR025662">
    <property type="entry name" value="Sigma_54_int_dom_ATP-bd_1"/>
</dbReference>
<organism evidence="1">
    <name type="scientific">Medioppia subpectinata</name>
    <dbReference type="NCBI Taxonomy" id="1979941"/>
    <lineage>
        <taxon>Eukaryota</taxon>
        <taxon>Metazoa</taxon>
        <taxon>Ecdysozoa</taxon>
        <taxon>Arthropoda</taxon>
        <taxon>Chelicerata</taxon>
        <taxon>Arachnida</taxon>
        <taxon>Acari</taxon>
        <taxon>Acariformes</taxon>
        <taxon>Sarcoptiformes</taxon>
        <taxon>Oribatida</taxon>
        <taxon>Brachypylina</taxon>
        <taxon>Oppioidea</taxon>
        <taxon>Oppiidae</taxon>
        <taxon>Medioppia</taxon>
    </lineage>
</organism>
<accession>A0A7R9PV34</accession>
<dbReference type="EMBL" id="CAJPIZ010000444">
    <property type="protein sequence ID" value="CAG2101448.1"/>
    <property type="molecule type" value="Genomic_DNA"/>
</dbReference>
<keyword evidence="2" id="KW-1185">Reference proteome</keyword>
<evidence type="ECO:0000313" key="1">
    <source>
        <dbReference type="EMBL" id="CAD7621018.1"/>
    </source>
</evidence>
<dbReference type="EMBL" id="OC855019">
    <property type="protein sequence ID" value="CAD7621018.1"/>
    <property type="molecule type" value="Genomic_DNA"/>
</dbReference>